<feature type="domain" description="DUF8082" evidence="1">
    <location>
        <begin position="153"/>
        <end position="213"/>
    </location>
</feature>
<sequence>MSSVDERSVQELLAKERSLSKAKALVIFSKNGFVRIEDHDMNEREVNTLVNTFCGVVSELSKLESGDSFFLGKLGNNLVYLAPISSDICFLGIFSEDANLLKLYQSMGVLSEVLKNKSGELDKILKSKKVDFLKKSQESKPVYEGEFLTPFQVDMILEEFKNEIGPAANIVFKSIVRDRGFDLRHLTKEDAYELVNRLAEKIGSLERKRKFLDISYKVIEGS</sequence>
<dbReference type="AlphaFoldDB" id="A0A497XSJ4"/>
<dbReference type="Pfam" id="PF26309">
    <property type="entry name" value="DUF8082"/>
    <property type="match status" value="1"/>
</dbReference>
<accession>A0A497XSJ4</accession>
<protein>
    <recommendedName>
        <fullName evidence="1">DUF8082 domain-containing protein</fullName>
    </recommendedName>
</protein>
<proteinExistence type="predicted"/>
<comment type="caution">
    <text evidence="2">The sequence shown here is derived from an EMBL/GenBank/DDBJ whole genome shotgun (WGS) entry which is preliminary data.</text>
</comment>
<dbReference type="EMBL" id="RCCJ01000001">
    <property type="protein sequence ID" value="RLJ71274.1"/>
    <property type="molecule type" value="Genomic_DNA"/>
</dbReference>
<dbReference type="InterPro" id="IPR058395">
    <property type="entry name" value="DUF8082"/>
</dbReference>
<keyword evidence="3" id="KW-1185">Reference proteome</keyword>
<dbReference type="Proteomes" id="UP000267841">
    <property type="component" value="Unassembled WGS sequence"/>
</dbReference>
<evidence type="ECO:0000313" key="3">
    <source>
        <dbReference type="Proteomes" id="UP000267841"/>
    </source>
</evidence>
<gene>
    <name evidence="2" type="ORF">BCF55_1573</name>
</gene>
<name>A0A497XSJ4_9AQUI</name>
<evidence type="ECO:0000313" key="2">
    <source>
        <dbReference type="EMBL" id="RLJ71274.1"/>
    </source>
</evidence>
<reference evidence="2 3" key="1">
    <citation type="submission" date="2018-10" db="EMBL/GenBank/DDBJ databases">
        <title>Genomic Encyclopedia of Archaeal and Bacterial Type Strains, Phase II (KMG-II): from individual species to whole genera.</title>
        <authorList>
            <person name="Goeker M."/>
        </authorList>
    </citation>
    <scope>NUCLEOTIDE SEQUENCE [LARGE SCALE GENOMIC DNA]</scope>
    <source>
        <strain evidence="2 3">DSM 16510</strain>
    </source>
</reference>
<evidence type="ECO:0000259" key="1">
    <source>
        <dbReference type="Pfam" id="PF26309"/>
    </source>
</evidence>
<organism evidence="2 3">
    <name type="scientific">Hydrogenivirga caldilitoris</name>
    <dbReference type="NCBI Taxonomy" id="246264"/>
    <lineage>
        <taxon>Bacteria</taxon>
        <taxon>Pseudomonadati</taxon>
        <taxon>Aquificota</taxon>
        <taxon>Aquificia</taxon>
        <taxon>Aquificales</taxon>
        <taxon>Aquificaceae</taxon>
        <taxon>Hydrogenivirga</taxon>
    </lineage>
</organism>